<dbReference type="SUPFAM" id="SSF160104">
    <property type="entry name" value="Acetoacetate decarboxylase-like"/>
    <property type="match status" value="1"/>
</dbReference>
<name>A0A1T4Z312_9ACTN</name>
<dbReference type="Gene3D" id="2.40.400.10">
    <property type="entry name" value="Acetoacetate decarboxylase-like"/>
    <property type="match status" value="1"/>
</dbReference>
<dbReference type="AlphaFoldDB" id="A0A1T4Z312"/>
<proteinExistence type="predicted"/>
<dbReference type="InterPro" id="IPR010451">
    <property type="entry name" value="Acetoacetate_decarboxylase"/>
</dbReference>
<organism evidence="1 2">
    <name type="scientific">Aeromicrobium choanae</name>
    <dbReference type="NCBI Taxonomy" id="1736691"/>
    <lineage>
        <taxon>Bacteria</taxon>
        <taxon>Bacillati</taxon>
        <taxon>Actinomycetota</taxon>
        <taxon>Actinomycetes</taxon>
        <taxon>Propionibacteriales</taxon>
        <taxon>Nocardioidaceae</taxon>
        <taxon>Aeromicrobium</taxon>
    </lineage>
</organism>
<dbReference type="Proteomes" id="UP000191040">
    <property type="component" value="Chromosome I"/>
</dbReference>
<reference evidence="2" key="1">
    <citation type="submission" date="2017-02" db="EMBL/GenBank/DDBJ databases">
        <authorList>
            <person name="Varghese N."/>
            <person name="Submissions S."/>
        </authorList>
    </citation>
    <scope>NUCLEOTIDE SEQUENCE [LARGE SCALE GENOMIC DNA]</scope>
    <source>
        <strain evidence="2">9H-4</strain>
    </source>
</reference>
<keyword evidence="2" id="KW-1185">Reference proteome</keyword>
<sequence length="251" mass="27872">MGYVMSADGVTLLQSQIDNLFFEEKNLKVSFTTTEDYLREVLPPCFDLPEEPKAMLSFGVAHSYGKPFGSATINVAAAYRGEQTWFDLTMLHTGDMTVIIGREAWGEAKKRAEINFVEELPKVSGSAVREGYTVIEFEAEFGDDLGARTESGVDMHVKAFPAFDMSALDRDPILVIGRSTTTFTSYRLGTIDLKMTSSPLDPTGSVPIVSIDEVRLGDARTTYEIEEHDLAPDEAYFRHVAGRMYDLPRSV</sequence>
<dbReference type="EMBL" id="LT796768">
    <property type="protein sequence ID" value="SKB08430.1"/>
    <property type="molecule type" value="Genomic_DNA"/>
</dbReference>
<evidence type="ECO:0000313" key="1">
    <source>
        <dbReference type="EMBL" id="SKB08430.1"/>
    </source>
</evidence>
<dbReference type="Pfam" id="PF06314">
    <property type="entry name" value="ADC"/>
    <property type="match status" value="1"/>
</dbReference>
<dbReference type="GO" id="GO:0016829">
    <property type="term" value="F:lyase activity"/>
    <property type="evidence" value="ECO:0007669"/>
    <property type="project" value="InterPro"/>
</dbReference>
<evidence type="ECO:0000313" key="2">
    <source>
        <dbReference type="Proteomes" id="UP000191040"/>
    </source>
</evidence>
<dbReference type="InterPro" id="IPR023375">
    <property type="entry name" value="ADC_dom_sf"/>
</dbReference>
<dbReference type="STRING" id="1736691.SAMN06295964_2161"/>
<gene>
    <name evidence="1" type="ORF">SAMN06295964_2161</name>
</gene>
<protein>
    <submittedName>
        <fullName evidence="1">Acetoacetate decarboxylase (ADC)</fullName>
    </submittedName>
</protein>
<dbReference type="OrthoDB" id="1633687at2"/>
<accession>A0A1T4Z312</accession>